<gene>
    <name evidence="1" type="ORF">PAUR_a0847</name>
</gene>
<accession>A0ABR9E9Q8</accession>
<proteinExistence type="predicted"/>
<sequence>MLDIDLSEFKCPQFFVQFKWHLLQADKAEGTIRFHHLGEQDISDIVRYLTLHNYHYYSQVTSQPFIEVSIKHV</sequence>
<organism evidence="1 2">
    <name type="scientific">Pseudoalteromonas aurantia 208</name>
    <dbReference type="NCBI Taxonomy" id="1314867"/>
    <lineage>
        <taxon>Bacteria</taxon>
        <taxon>Pseudomonadati</taxon>
        <taxon>Pseudomonadota</taxon>
        <taxon>Gammaproteobacteria</taxon>
        <taxon>Alteromonadales</taxon>
        <taxon>Pseudoalteromonadaceae</taxon>
        <taxon>Pseudoalteromonas</taxon>
    </lineage>
</organism>
<keyword evidence="2" id="KW-1185">Reference proteome</keyword>
<evidence type="ECO:0000313" key="2">
    <source>
        <dbReference type="Proteomes" id="UP000615755"/>
    </source>
</evidence>
<name>A0ABR9E9Q8_9GAMM</name>
<reference evidence="1 2" key="1">
    <citation type="submission" date="2015-03" db="EMBL/GenBank/DDBJ databases">
        <title>Genome sequence of Pseudoalteromonas aurantia.</title>
        <authorList>
            <person name="Xie B.-B."/>
            <person name="Rong J.-C."/>
            <person name="Qin Q.-L."/>
            <person name="Zhang Y.-Z."/>
        </authorList>
    </citation>
    <scope>NUCLEOTIDE SEQUENCE [LARGE SCALE GENOMIC DNA]</scope>
    <source>
        <strain evidence="1 2">208</strain>
    </source>
</reference>
<dbReference type="RefSeq" id="WP_192506916.1">
    <property type="nucleotide sequence ID" value="NZ_AQGV01000012.1"/>
</dbReference>
<dbReference type="Proteomes" id="UP000615755">
    <property type="component" value="Unassembled WGS sequence"/>
</dbReference>
<dbReference type="EMBL" id="AQGV01000012">
    <property type="protein sequence ID" value="MBE0367487.1"/>
    <property type="molecule type" value="Genomic_DNA"/>
</dbReference>
<protein>
    <submittedName>
        <fullName evidence="1">Uncharacterized protein</fullName>
    </submittedName>
</protein>
<comment type="caution">
    <text evidence="1">The sequence shown here is derived from an EMBL/GenBank/DDBJ whole genome shotgun (WGS) entry which is preliminary data.</text>
</comment>
<evidence type="ECO:0000313" key="1">
    <source>
        <dbReference type="EMBL" id="MBE0367487.1"/>
    </source>
</evidence>